<dbReference type="Proteomes" id="UP000198415">
    <property type="component" value="Unassembled WGS sequence"/>
</dbReference>
<accession>A0A239HYY5</accession>
<evidence type="ECO:0000256" key="1">
    <source>
        <dbReference type="ARBA" id="ARBA00022692"/>
    </source>
</evidence>
<dbReference type="PROSITE" id="PS50885">
    <property type="entry name" value="HAMP"/>
    <property type="match status" value="1"/>
</dbReference>
<dbReference type="SMART" id="SM00304">
    <property type="entry name" value="HAMP"/>
    <property type="match status" value="1"/>
</dbReference>
<protein>
    <submittedName>
        <fullName evidence="9">Methyl-accepting chemotaxis protein</fullName>
    </submittedName>
</protein>
<evidence type="ECO:0000259" key="8">
    <source>
        <dbReference type="PROSITE" id="PS50885"/>
    </source>
</evidence>
<evidence type="ECO:0000256" key="6">
    <source>
        <dbReference type="SAM" id="Phobius"/>
    </source>
</evidence>
<keyword evidence="2 6" id="KW-1133">Transmembrane helix</keyword>
<evidence type="ECO:0000313" key="9">
    <source>
        <dbReference type="EMBL" id="SNS86412.1"/>
    </source>
</evidence>
<dbReference type="InterPro" id="IPR003660">
    <property type="entry name" value="HAMP_dom"/>
</dbReference>
<dbReference type="PROSITE" id="PS50111">
    <property type="entry name" value="CHEMOTAXIS_TRANSDUC_2"/>
    <property type="match status" value="1"/>
</dbReference>
<keyword evidence="10" id="KW-1185">Reference proteome</keyword>
<proteinExistence type="inferred from homology"/>
<evidence type="ECO:0000256" key="5">
    <source>
        <dbReference type="PROSITE-ProRule" id="PRU00284"/>
    </source>
</evidence>
<dbReference type="CDD" id="cd06225">
    <property type="entry name" value="HAMP"/>
    <property type="match status" value="1"/>
</dbReference>
<reference evidence="9 10" key="1">
    <citation type="submission" date="2017-06" db="EMBL/GenBank/DDBJ databases">
        <authorList>
            <person name="Kim H.J."/>
            <person name="Triplett B.A."/>
        </authorList>
    </citation>
    <scope>NUCLEOTIDE SEQUENCE [LARGE SCALE GENOMIC DNA]</scope>
    <source>
        <strain evidence="9 10">DSM 43151</strain>
    </source>
</reference>
<dbReference type="PRINTS" id="PR00260">
    <property type="entry name" value="CHEMTRNSDUCR"/>
</dbReference>
<feature type="domain" description="HAMP" evidence="8">
    <location>
        <begin position="231"/>
        <end position="283"/>
    </location>
</feature>
<dbReference type="GO" id="GO:0006935">
    <property type="term" value="P:chemotaxis"/>
    <property type="evidence" value="ECO:0007669"/>
    <property type="project" value="InterPro"/>
</dbReference>
<organism evidence="9 10">
    <name type="scientific">Actinoplanes regularis</name>
    <dbReference type="NCBI Taxonomy" id="52697"/>
    <lineage>
        <taxon>Bacteria</taxon>
        <taxon>Bacillati</taxon>
        <taxon>Actinomycetota</taxon>
        <taxon>Actinomycetes</taxon>
        <taxon>Micromonosporales</taxon>
        <taxon>Micromonosporaceae</taxon>
        <taxon>Actinoplanes</taxon>
    </lineage>
</organism>
<dbReference type="GO" id="GO:0007165">
    <property type="term" value="P:signal transduction"/>
    <property type="evidence" value="ECO:0007669"/>
    <property type="project" value="UniProtKB-KW"/>
</dbReference>
<evidence type="ECO:0000313" key="10">
    <source>
        <dbReference type="Proteomes" id="UP000198415"/>
    </source>
</evidence>
<dbReference type="Gene3D" id="1.10.287.950">
    <property type="entry name" value="Methyl-accepting chemotaxis protein"/>
    <property type="match status" value="1"/>
</dbReference>
<evidence type="ECO:0000256" key="2">
    <source>
        <dbReference type="ARBA" id="ARBA00022989"/>
    </source>
</evidence>
<dbReference type="Pfam" id="PF00672">
    <property type="entry name" value="HAMP"/>
    <property type="match status" value="1"/>
</dbReference>
<dbReference type="GO" id="GO:0004888">
    <property type="term" value="F:transmembrane signaling receptor activity"/>
    <property type="evidence" value="ECO:0007669"/>
    <property type="project" value="InterPro"/>
</dbReference>
<dbReference type="GO" id="GO:0016020">
    <property type="term" value="C:membrane"/>
    <property type="evidence" value="ECO:0007669"/>
    <property type="project" value="InterPro"/>
</dbReference>
<dbReference type="AlphaFoldDB" id="A0A239HYY5"/>
<keyword evidence="6" id="KW-0472">Membrane</keyword>
<feature type="transmembrane region" description="Helical" evidence="6">
    <location>
        <begin position="23"/>
        <end position="45"/>
    </location>
</feature>
<dbReference type="SMART" id="SM00283">
    <property type="entry name" value="MA"/>
    <property type="match status" value="1"/>
</dbReference>
<dbReference type="InterPro" id="IPR004090">
    <property type="entry name" value="Chemotax_Me-accpt_rcpt"/>
</dbReference>
<dbReference type="InterPro" id="IPR004089">
    <property type="entry name" value="MCPsignal_dom"/>
</dbReference>
<evidence type="ECO:0000256" key="4">
    <source>
        <dbReference type="ARBA" id="ARBA00029447"/>
    </source>
</evidence>
<comment type="similarity">
    <text evidence="4">Belongs to the methyl-accepting chemotaxis (MCP) protein family.</text>
</comment>
<dbReference type="OrthoDB" id="3506500at2"/>
<feature type="domain" description="Methyl-accepting transducer" evidence="7">
    <location>
        <begin position="281"/>
        <end position="531"/>
    </location>
</feature>
<dbReference type="PANTHER" id="PTHR32089">
    <property type="entry name" value="METHYL-ACCEPTING CHEMOTAXIS PROTEIN MCPB"/>
    <property type="match status" value="1"/>
</dbReference>
<sequence length="548" mass="56712">MVAVLAERTIVTILNRMRLGMRLAVAFASVVVLLLVVMAAGLLTASRQGDAADRMAQSQRFVGLMKDAKFSAADFNGWQTAYAFDARRGVPDAAQDTGSSRKSFLESIETFRTTVAAAAEAATSTALRDELKQVSALVDEYVTVDSQIAQLYSDNTRASTKAADALVIGKEIETFKQISDHLDKVVAAADADFAAARASATDAEHTGKVLIWLSGPLAALVAAALAVLVTRSVTGPVDRVRKRLVLLADGDLATPVAVTGRDEIAAMAVALRQSLDALGAAMNTIDSSSTSLAAAAEQMSNTSLQIAASAEESAVQAKEVASATSEVSSNVHTVSAGSEEMGASIREIAHSTSEATAVVASAMRAAKAANSTVATLGKSSREIGEVVQAITSIAGQTNLLALNATIEAARAGESGKGFAVVAGEVKDLAQETARATEDITRRVEAIRAGAEDAVAAIEEITTVIDRVNDYQMTIASAVEEQTATTAEMNRSISETAVSAEGIAANVATVAQAAQQTTEGVAQAQAATAELARMSGELRTLVAQFRYAP</sequence>
<keyword evidence="3 5" id="KW-0807">Transducer</keyword>
<evidence type="ECO:0000256" key="3">
    <source>
        <dbReference type="ARBA" id="ARBA00023224"/>
    </source>
</evidence>
<dbReference type="Pfam" id="PF00015">
    <property type="entry name" value="MCPsignal"/>
    <property type="match status" value="1"/>
</dbReference>
<keyword evidence="1 6" id="KW-0812">Transmembrane</keyword>
<dbReference type="SUPFAM" id="SSF58104">
    <property type="entry name" value="Methyl-accepting chemotaxis protein (MCP) signaling domain"/>
    <property type="match status" value="1"/>
</dbReference>
<gene>
    <name evidence="9" type="ORF">SAMN06264365_12697</name>
</gene>
<dbReference type="PANTHER" id="PTHR32089:SF112">
    <property type="entry name" value="LYSOZYME-LIKE PROTEIN-RELATED"/>
    <property type="match status" value="1"/>
</dbReference>
<dbReference type="EMBL" id="FZNR01000026">
    <property type="protein sequence ID" value="SNS86412.1"/>
    <property type="molecule type" value="Genomic_DNA"/>
</dbReference>
<name>A0A239HYY5_9ACTN</name>
<evidence type="ECO:0000259" key="7">
    <source>
        <dbReference type="PROSITE" id="PS50111"/>
    </source>
</evidence>